<dbReference type="PROSITE" id="PS50056">
    <property type="entry name" value="TYR_PHOSPHATASE_2"/>
    <property type="match status" value="1"/>
</dbReference>
<comment type="caution">
    <text evidence="8">The sequence shown here is derived from an EMBL/GenBank/DDBJ whole genome shotgun (WGS) entry which is preliminary data.</text>
</comment>
<dbReference type="InterPro" id="IPR029021">
    <property type="entry name" value="Prot-tyrosine_phosphatase-like"/>
</dbReference>
<comment type="similarity">
    <text evidence="1">Belongs to the protein-tyrosine phosphatase family. Non-receptor class dual specificity subfamily.</text>
</comment>
<dbReference type="GO" id="GO:0005634">
    <property type="term" value="C:nucleus"/>
    <property type="evidence" value="ECO:0007669"/>
    <property type="project" value="TreeGrafter"/>
</dbReference>
<dbReference type="CDD" id="cd14498">
    <property type="entry name" value="DSP"/>
    <property type="match status" value="1"/>
</dbReference>
<evidence type="ECO:0000256" key="2">
    <source>
        <dbReference type="ARBA" id="ARBA00013064"/>
    </source>
</evidence>
<sequence length="505" mass="55386">MSDHNYHEMDMVIENLWIGSLKAALDQELLRKNGIKSILSAMRGRLSIPKTFIRYQVSINDTEDEDVLVHFPKCVEWISSELQKKRSVLVHCQAGMSRSAVIVAAYLMYTNHIGVDAALALIKTVRPVTQPNNGFMTQLALFHAANYKRSRRNKEIRSFYVERAVREVTNGDGTDIETDMFAKYPRTPSDSVPTTPYPQRRRRIRCKMCRQELATREHMVDHGQVGPSTPGTAMALSPVSSRRSSVGETIVVSKATEAGDQTTVTLIRRPSNSETVRRPSFGSALAPMTPIHSVEPSKEARAPFGESGQKLRKPFAGLLMTPLSDEPALDSANEEKLPTRGLSFKGNVDLQSTSAIESDDDEAIEKSDTTGAQLSQLRISTNTPFSTPLELAAQIHPALAALRSPYGISALNTTGAAGLSVKQEDTSGNKQSVSISTTISPPLLMPNTKCSGYFVEPMKWMDPCLESGNMAGKIICPNKKCGAKLGNYDWAGVECSCKHWVVPVS</sequence>
<evidence type="ECO:0000256" key="4">
    <source>
        <dbReference type="ARBA" id="ARBA00022912"/>
    </source>
</evidence>
<feature type="domain" description="Tyrosine specific protein phosphatases" evidence="7">
    <location>
        <begin position="69"/>
        <end position="127"/>
    </location>
</feature>
<evidence type="ECO:0000259" key="7">
    <source>
        <dbReference type="PROSITE" id="PS50056"/>
    </source>
</evidence>
<dbReference type="Pfam" id="PF00782">
    <property type="entry name" value="DSPc"/>
    <property type="match status" value="1"/>
</dbReference>
<organism evidence="8 9">
    <name type="scientific">Clathrus columnatus</name>
    <dbReference type="NCBI Taxonomy" id="1419009"/>
    <lineage>
        <taxon>Eukaryota</taxon>
        <taxon>Fungi</taxon>
        <taxon>Dikarya</taxon>
        <taxon>Basidiomycota</taxon>
        <taxon>Agaricomycotina</taxon>
        <taxon>Agaricomycetes</taxon>
        <taxon>Phallomycetidae</taxon>
        <taxon>Phallales</taxon>
        <taxon>Clathraceae</taxon>
        <taxon>Clathrus</taxon>
    </lineage>
</organism>
<name>A0AAV5AMZ3_9AGAM</name>
<proteinExistence type="inferred from homology"/>
<dbReference type="PANTHER" id="PTHR45848:SF4">
    <property type="entry name" value="DUAL SPECIFICITY PROTEIN PHOSPHATASE 12"/>
    <property type="match status" value="1"/>
</dbReference>
<feature type="domain" description="Tyrosine-protein phosphatase" evidence="6">
    <location>
        <begin position="8"/>
        <end position="148"/>
    </location>
</feature>
<dbReference type="SMART" id="SM00195">
    <property type="entry name" value="DSPc"/>
    <property type="match status" value="1"/>
</dbReference>
<evidence type="ECO:0000313" key="8">
    <source>
        <dbReference type="EMBL" id="GJJ14883.1"/>
    </source>
</evidence>
<dbReference type="Gene3D" id="3.90.190.10">
    <property type="entry name" value="Protein tyrosine phosphatase superfamily"/>
    <property type="match status" value="1"/>
</dbReference>
<keyword evidence="9" id="KW-1185">Reference proteome</keyword>
<dbReference type="PROSITE" id="PS00383">
    <property type="entry name" value="TYR_PHOSPHATASE_1"/>
    <property type="match status" value="1"/>
</dbReference>
<gene>
    <name evidence="8" type="ORF">Clacol_009152</name>
</gene>
<protein>
    <recommendedName>
        <fullName evidence="2">protein-tyrosine-phosphatase</fullName>
        <ecNumber evidence="2">3.1.3.48</ecNumber>
    </recommendedName>
</protein>
<dbReference type="EMBL" id="BPWL01000010">
    <property type="protein sequence ID" value="GJJ14883.1"/>
    <property type="molecule type" value="Genomic_DNA"/>
</dbReference>
<reference evidence="8" key="1">
    <citation type="submission" date="2021-10" db="EMBL/GenBank/DDBJ databases">
        <title>De novo Genome Assembly of Clathrus columnatus (Basidiomycota, Fungi) Using Illumina and Nanopore Sequence Data.</title>
        <authorList>
            <person name="Ogiso-Tanaka E."/>
            <person name="Itagaki H."/>
            <person name="Hosoya T."/>
            <person name="Hosaka K."/>
        </authorList>
    </citation>
    <scope>NUCLEOTIDE SEQUENCE</scope>
    <source>
        <strain evidence="8">MO-923</strain>
    </source>
</reference>
<evidence type="ECO:0000256" key="5">
    <source>
        <dbReference type="SAM" id="MobiDB-lite"/>
    </source>
</evidence>
<evidence type="ECO:0000256" key="3">
    <source>
        <dbReference type="ARBA" id="ARBA00022801"/>
    </source>
</evidence>
<dbReference type="PROSITE" id="PS50054">
    <property type="entry name" value="TYR_PHOSPHATASE_DUAL"/>
    <property type="match status" value="1"/>
</dbReference>
<dbReference type="PANTHER" id="PTHR45848">
    <property type="entry name" value="DUAL SPECIFICITY PROTEIN PHOSPHATASE 12 FAMILY MEMBER"/>
    <property type="match status" value="1"/>
</dbReference>
<dbReference type="AlphaFoldDB" id="A0AAV5AMZ3"/>
<dbReference type="InterPro" id="IPR000340">
    <property type="entry name" value="Dual-sp_phosphatase_cat-dom"/>
</dbReference>
<accession>A0AAV5AMZ3</accession>
<dbReference type="EC" id="3.1.3.48" evidence="2"/>
<keyword evidence="4" id="KW-0904">Protein phosphatase</keyword>
<evidence type="ECO:0000313" key="9">
    <source>
        <dbReference type="Proteomes" id="UP001050691"/>
    </source>
</evidence>
<dbReference type="Proteomes" id="UP001050691">
    <property type="component" value="Unassembled WGS sequence"/>
</dbReference>
<feature type="region of interest" description="Disordered" evidence="5">
    <location>
        <begin position="220"/>
        <end position="242"/>
    </location>
</feature>
<dbReference type="InterPro" id="IPR016130">
    <property type="entry name" value="Tyr_Pase_AS"/>
</dbReference>
<evidence type="ECO:0000259" key="6">
    <source>
        <dbReference type="PROSITE" id="PS50054"/>
    </source>
</evidence>
<dbReference type="InterPro" id="IPR020422">
    <property type="entry name" value="TYR_PHOSPHATASE_DUAL_dom"/>
</dbReference>
<dbReference type="InterPro" id="IPR000387">
    <property type="entry name" value="Tyr_Pase_dom"/>
</dbReference>
<keyword evidence="3" id="KW-0378">Hydrolase</keyword>
<dbReference type="SUPFAM" id="SSF52799">
    <property type="entry name" value="(Phosphotyrosine protein) phosphatases II"/>
    <property type="match status" value="1"/>
</dbReference>
<dbReference type="GO" id="GO:0004725">
    <property type="term" value="F:protein tyrosine phosphatase activity"/>
    <property type="evidence" value="ECO:0007669"/>
    <property type="project" value="UniProtKB-EC"/>
</dbReference>
<dbReference type="GO" id="GO:0008138">
    <property type="term" value="F:protein tyrosine/serine/threonine phosphatase activity"/>
    <property type="evidence" value="ECO:0007669"/>
    <property type="project" value="TreeGrafter"/>
</dbReference>
<evidence type="ECO:0000256" key="1">
    <source>
        <dbReference type="ARBA" id="ARBA00008601"/>
    </source>
</evidence>